<sequence length="142" mass="15373">MRYHASWRSWRLLPLTLLLSGCVSSMGPSSWESGYRQVDEPAGNDAEALRRAIAPNSCRVSPGQAGIVPLPPGCANDLNLQAMVERPSDLLYGREMGPARGAPVAAAARERLEDRERANSRRIQLESEARGSASRSVTTGDL</sequence>
<feature type="chain" id="PRO_5046744719" evidence="2">
    <location>
        <begin position="26"/>
        <end position="142"/>
    </location>
</feature>
<protein>
    <submittedName>
        <fullName evidence="3">CpaD family pilus assembly protein</fullName>
    </submittedName>
</protein>
<keyword evidence="2" id="KW-0732">Signal</keyword>
<gene>
    <name evidence="3" type="ORF">KPL81_06395</name>
</gene>
<reference evidence="3 4" key="1">
    <citation type="submission" date="2021-07" db="EMBL/GenBank/DDBJ databases">
        <authorList>
            <person name="So Y."/>
        </authorList>
    </citation>
    <scope>NUCLEOTIDE SEQUENCE [LARGE SCALE GENOMIC DNA]</scope>
    <source>
        <strain evidence="3 4">Y3S6</strain>
    </source>
</reference>
<evidence type="ECO:0000313" key="3">
    <source>
        <dbReference type="EMBL" id="MBW6390791.1"/>
    </source>
</evidence>
<feature type="signal peptide" evidence="2">
    <location>
        <begin position="1"/>
        <end position="25"/>
    </location>
</feature>
<name>A0ABS6ZL54_9GAMM</name>
<feature type="compositionally biased region" description="Basic and acidic residues" evidence="1">
    <location>
        <begin position="108"/>
        <end position="129"/>
    </location>
</feature>
<feature type="compositionally biased region" description="Polar residues" evidence="1">
    <location>
        <begin position="133"/>
        <end position="142"/>
    </location>
</feature>
<evidence type="ECO:0000313" key="4">
    <source>
        <dbReference type="Proteomes" id="UP000769617"/>
    </source>
</evidence>
<dbReference type="PROSITE" id="PS51257">
    <property type="entry name" value="PROKAR_LIPOPROTEIN"/>
    <property type="match status" value="1"/>
</dbReference>
<dbReference type="Proteomes" id="UP000769617">
    <property type="component" value="Unassembled WGS sequence"/>
</dbReference>
<feature type="region of interest" description="Disordered" evidence="1">
    <location>
        <begin position="102"/>
        <end position="142"/>
    </location>
</feature>
<dbReference type="RefSeq" id="WP_219791138.1">
    <property type="nucleotide sequence ID" value="NZ_JAHYCA010000002.1"/>
</dbReference>
<organism evidence="3 4">
    <name type="scientific">Billgrantia antri</name>
    <dbReference type="NCBI Taxonomy" id="2846777"/>
    <lineage>
        <taxon>Bacteria</taxon>
        <taxon>Pseudomonadati</taxon>
        <taxon>Pseudomonadota</taxon>
        <taxon>Gammaproteobacteria</taxon>
        <taxon>Oceanospirillales</taxon>
        <taxon>Halomonadaceae</taxon>
        <taxon>Billgrantia</taxon>
    </lineage>
</organism>
<evidence type="ECO:0000256" key="2">
    <source>
        <dbReference type="SAM" id="SignalP"/>
    </source>
</evidence>
<keyword evidence="4" id="KW-1185">Reference proteome</keyword>
<dbReference type="EMBL" id="JAHYCA010000002">
    <property type="protein sequence ID" value="MBW6390791.1"/>
    <property type="molecule type" value="Genomic_DNA"/>
</dbReference>
<comment type="caution">
    <text evidence="3">The sequence shown here is derived from an EMBL/GenBank/DDBJ whole genome shotgun (WGS) entry which is preliminary data.</text>
</comment>
<accession>A0ABS6ZL54</accession>
<evidence type="ECO:0000256" key="1">
    <source>
        <dbReference type="SAM" id="MobiDB-lite"/>
    </source>
</evidence>
<proteinExistence type="predicted"/>